<dbReference type="GO" id="GO:0071555">
    <property type="term" value="P:cell wall organization"/>
    <property type="evidence" value="ECO:0007669"/>
    <property type="project" value="UniProtKB-KW"/>
</dbReference>
<evidence type="ECO:0000256" key="3">
    <source>
        <dbReference type="ARBA" id="ARBA00022676"/>
    </source>
</evidence>
<feature type="domain" description="Glycosyl transferase family 51" evidence="13">
    <location>
        <begin position="52"/>
        <end position="219"/>
    </location>
</feature>
<reference evidence="14" key="1">
    <citation type="submission" date="2005-08" db="EMBL/GenBank/DDBJ databases">
        <title>Complete sequence of Chlorobium chlorochromatii CaD3.</title>
        <authorList>
            <person name="Copeland A."/>
            <person name="Lucas S."/>
            <person name="Lapidus A."/>
            <person name="Barry K."/>
            <person name="Detter J.C."/>
            <person name="Glavina T."/>
            <person name="Hammon N."/>
            <person name="Israni S."/>
            <person name="Pitluck S."/>
            <person name="Bryant D."/>
            <person name="Schmutz J."/>
            <person name="Larimer F."/>
            <person name="Land M."/>
            <person name="Kyrpides N."/>
            <person name="Ivanova N."/>
            <person name="Richardson P."/>
        </authorList>
    </citation>
    <scope>NUCLEOTIDE SEQUENCE [LARGE SCALE GENOMIC DNA]</scope>
    <source>
        <strain evidence="14">CaD3</strain>
    </source>
</reference>
<keyword evidence="9 11" id="KW-0472">Membrane</keyword>
<evidence type="ECO:0000256" key="6">
    <source>
        <dbReference type="ARBA" id="ARBA00022960"/>
    </source>
</evidence>
<dbReference type="Pfam" id="PF00912">
    <property type="entry name" value="Transgly"/>
    <property type="match status" value="1"/>
</dbReference>
<keyword evidence="4 11" id="KW-0808">Transferase</keyword>
<dbReference type="AlphaFoldDB" id="Q3AUA1"/>
<dbReference type="STRING" id="340177.Cag_0146"/>
<dbReference type="PANTHER" id="PTHR30400:SF0">
    <property type="entry name" value="BIOSYNTHETIC PEPTIDOGLYCAN TRANSGLYCOSYLASE"/>
    <property type="match status" value="1"/>
</dbReference>
<dbReference type="GO" id="GO:0009274">
    <property type="term" value="C:peptidoglycan-based cell wall"/>
    <property type="evidence" value="ECO:0007669"/>
    <property type="project" value="InterPro"/>
</dbReference>
<dbReference type="InterPro" id="IPR036950">
    <property type="entry name" value="PBP_transglycosylase"/>
</dbReference>
<dbReference type="HAMAP" id="MF_00766">
    <property type="entry name" value="PGT_MtgA"/>
    <property type="match status" value="1"/>
</dbReference>
<dbReference type="InterPro" id="IPR001264">
    <property type="entry name" value="Glyco_trans_51"/>
</dbReference>
<organism evidence="14">
    <name type="scientific">Chlorobium chlorochromatii (strain CaD3)</name>
    <dbReference type="NCBI Taxonomy" id="340177"/>
    <lineage>
        <taxon>Bacteria</taxon>
        <taxon>Pseudomonadati</taxon>
        <taxon>Chlorobiota</taxon>
        <taxon>Chlorobiia</taxon>
        <taxon>Chlorobiales</taxon>
        <taxon>Chlorobiaceae</taxon>
        <taxon>Chlorobium/Pelodictyon group</taxon>
        <taxon>Chlorobium</taxon>
    </lineage>
</organism>
<dbReference type="SUPFAM" id="SSF53955">
    <property type="entry name" value="Lysozyme-like"/>
    <property type="match status" value="1"/>
</dbReference>
<dbReference type="EC" id="2.4.99.28" evidence="11"/>
<evidence type="ECO:0000256" key="8">
    <source>
        <dbReference type="ARBA" id="ARBA00022989"/>
    </source>
</evidence>
<dbReference type="GO" id="GO:0005886">
    <property type="term" value="C:plasma membrane"/>
    <property type="evidence" value="ECO:0007669"/>
    <property type="project" value="UniProtKB-SubCell"/>
</dbReference>
<dbReference type="KEGG" id="cch:Cag_0146"/>
<name>Q3AUA1_CHLCH</name>
<evidence type="ECO:0000256" key="12">
    <source>
        <dbReference type="SAM" id="MobiDB-lite"/>
    </source>
</evidence>
<comment type="subcellular location">
    <subcellularLocation>
        <location evidence="11">Cell membrane</location>
        <topology evidence="11">Single-pass membrane protein</topology>
    </subcellularLocation>
</comment>
<dbReference type="UniPathway" id="UPA00219"/>
<evidence type="ECO:0000313" key="14">
    <source>
        <dbReference type="EMBL" id="ABB27424.1"/>
    </source>
</evidence>
<comment type="pathway">
    <text evidence="11">Cell wall biogenesis; peptidoglycan biosynthesis.</text>
</comment>
<comment type="function">
    <text evidence="11">Peptidoglycan polymerase that catalyzes glycan chain elongation from lipid-linked precursors.</text>
</comment>
<evidence type="ECO:0000256" key="10">
    <source>
        <dbReference type="ARBA" id="ARBA00023316"/>
    </source>
</evidence>
<dbReference type="PANTHER" id="PTHR30400">
    <property type="entry name" value="MONOFUNCTIONAL BIOSYNTHETIC PEPTIDOGLYCAN TRANSGLYCOSYLASE"/>
    <property type="match status" value="1"/>
</dbReference>
<dbReference type="GO" id="GO:0016763">
    <property type="term" value="F:pentosyltransferase activity"/>
    <property type="evidence" value="ECO:0007669"/>
    <property type="project" value="InterPro"/>
</dbReference>
<dbReference type="GO" id="GO:0009252">
    <property type="term" value="P:peptidoglycan biosynthetic process"/>
    <property type="evidence" value="ECO:0007669"/>
    <property type="project" value="UniProtKB-UniRule"/>
</dbReference>
<keyword evidence="5 11" id="KW-0812">Transmembrane</keyword>
<keyword evidence="10 11" id="KW-0961">Cell wall biogenesis/degradation</keyword>
<dbReference type="eggNOG" id="COG0744">
    <property type="taxonomic scope" value="Bacteria"/>
</dbReference>
<keyword evidence="1 11" id="KW-1003">Cell membrane</keyword>
<protein>
    <recommendedName>
        <fullName evidence="11">Biosynthetic peptidoglycan transglycosylase</fullName>
        <ecNumber evidence="11">2.4.99.28</ecNumber>
    </recommendedName>
    <alternativeName>
        <fullName evidence="11">Glycan polymerase</fullName>
    </alternativeName>
    <alternativeName>
        <fullName evidence="11">Peptidoglycan glycosyltransferase MtgA</fullName>
        <shortName evidence="11">PGT</shortName>
    </alternativeName>
</protein>
<dbReference type="InterPro" id="IPR011812">
    <property type="entry name" value="Pep_trsgly"/>
</dbReference>
<evidence type="ECO:0000256" key="2">
    <source>
        <dbReference type="ARBA" id="ARBA00022519"/>
    </source>
</evidence>
<evidence type="ECO:0000256" key="9">
    <source>
        <dbReference type="ARBA" id="ARBA00023136"/>
    </source>
</evidence>
<dbReference type="Gene3D" id="1.10.3810.10">
    <property type="entry name" value="Biosynthetic peptidoglycan transglycosylase-like"/>
    <property type="match status" value="1"/>
</dbReference>
<evidence type="ECO:0000256" key="1">
    <source>
        <dbReference type="ARBA" id="ARBA00022475"/>
    </source>
</evidence>
<dbReference type="EMBL" id="CP000108">
    <property type="protein sequence ID" value="ABB27424.1"/>
    <property type="molecule type" value="Genomic_DNA"/>
</dbReference>
<dbReference type="OrthoDB" id="9766909at2"/>
<sequence>MVLAAILLFLVIDIGRYAVYPNIGRLVDENPTKTAFMEYREAEWQREGLEDKRIRQRWVPLKQVSPNLIKAVLIAEDDKFWKHEGFDYKAMEHALEKNIRTKKISMGGSTISQQLAKNLFLSPSKNPIRKIKEAILTWRMENTLSKRRILELYVNVAEWGDGIFGIGEASRHYYGVAPSQLSARQASRLAAVLPNPIRYSPIGSARYVRNRSNIIHAIMVRRGIVLPDYNEVMELPMDSTAVDSVNIGIPFNLLEQAINADSTLSATPSVPATEVVKQEEKSEVGASVEGNGKGVGAP</sequence>
<keyword evidence="7 11" id="KW-0573">Peptidoglycan synthesis</keyword>
<keyword evidence="6 11" id="KW-0133">Cell shape</keyword>
<gene>
    <name evidence="11" type="primary">mtgA</name>
    <name evidence="14" type="ordered locus">Cag_0146</name>
</gene>
<proteinExistence type="inferred from homology"/>
<dbReference type="GO" id="GO:0008360">
    <property type="term" value="P:regulation of cell shape"/>
    <property type="evidence" value="ECO:0007669"/>
    <property type="project" value="UniProtKB-KW"/>
</dbReference>
<accession>Q3AUA1</accession>
<dbReference type="GO" id="GO:0008955">
    <property type="term" value="F:peptidoglycan glycosyltransferase activity"/>
    <property type="evidence" value="ECO:0007669"/>
    <property type="project" value="UniProtKB-UniRule"/>
</dbReference>
<keyword evidence="3 11" id="KW-0328">Glycosyltransferase</keyword>
<comment type="similarity">
    <text evidence="11">Belongs to the glycosyltransferase 51 family.</text>
</comment>
<feature type="region of interest" description="Disordered" evidence="12">
    <location>
        <begin position="271"/>
        <end position="298"/>
    </location>
</feature>
<keyword evidence="2" id="KW-0997">Cell inner membrane</keyword>
<evidence type="ECO:0000256" key="11">
    <source>
        <dbReference type="HAMAP-Rule" id="MF_00766"/>
    </source>
</evidence>
<evidence type="ECO:0000256" key="4">
    <source>
        <dbReference type="ARBA" id="ARBA00022679"/>
    </source>
</evidence>
<comment type="catalytic activity">
    <reaction evidence="11">
        <text>[GlcNAc-(1-&gt;4)-Mur2Ac(oyl-L-Ala-gamma-D-Glu-L-Lys-D-Ala-D-Ala)](n)-di-trans,octa-cis-undecaprenyl diphosphate + beta-D-GlcNAc-(1-&gt;4)-Mur2Ac(oyl-L-Ala-gamma-D-Glu-L-Lys-D-Ala-D-Ala)-di-trans,octa-cis-undecaprenyl diphosphate = [GlcNAc-(1-&gt;4)-Mur2Ac(oyl-L-Ala-gamma-D-Glu-L-Lys-D-Ala-D-Ala)](n+1)-di-trans,octa-cis-undecaprenyl diphosphate + di-trans,octa-cis-undecaprenyl diphosphate + H(+)</text>
        <dbReference type="Rhea" id="RHEA:23708"/>
        <dbReference type="Rhea" id="RHEA-COMP:9602"/>
        <dbReference type="Rhea" id="RHEA-COMP:9603"/>
        <dbReference type="ChEBI" id="CHEBI:15378"/>
        <dbReference type="ChEBI" id="CHEBI:58405"/>
        <dbReference type="ChEBI" id="CHEBI:60033"/>
        <dbReference type="ChEBI" id="CHEBI:78435"/>
        <dbReference type="EC" id="2.4.99.28"/>
    </reaction>
</comment>
<evidence type="ECO:0000256" key="5">
    <source>
        <dbReference type="ARBA" id="ARBA00022692"/>
    </source>
</evidence>
<dbReference type="CAZy" id="GT51">
    <property type="family name" value="Glycosyltransferase Family 51"/>
</dbReference>
<evidence type="ECO:0000256" key="7">
    <source>
        <dbReference type="ARBA" id="ARBA00022984"/>
    </source>
</evidence>
<keyword evidence="8 11" id="KW-1133">Transmembrane helix</keyword>
<dbReference type="NCBIfam" id="TIGR02070">
    <property type="entry name" value="mono_pep_trsgly"/>
    <property type="match status" value="1"/>
</dbReference>
<dbReference type="HOGENOM" id="CLU_006354_1_0_10"/>
<evidence type="ECO:0000259" key="13">
    <source>
        <dbReference type="Pfam" id="PF00912"/>
    </source>
</evidence>
<dbReference type="InterPro" id="IPR023346">
    <property type="entry name" value="Lysozyme-like_dom_sf"/>
</dbReference>